<dbReference type="Pfam" id="PF10344">
    <property type="entry name" value="Hobbit"/>
    <property type="match status" value="1"/>
</dbReference>
<protein>
    <submittedName>
        <fullName evidence="9">DNA mismatch repair ATPase msh1</fullName>
    </submittedName>
</protein>
<evidence type="ECO:0000256" key="3">
    <source>
        <dbReference type="ARBA" id="ARBA00022741"/>
    </source>
</evidence>
<dbReference type="GO" id="GO:0005524">
    <property type="term" value="F:ATP binding"/>
    <property type="evidence" value="ECO:0007669"/>
    <property type="project" value="UniProtKB-UniRule"/>
</dbReference>
<dbReference type="GO" id="GO:0046872">
    <property type="term" value="F:metal ion binding"/>
    <property type="evidence" value="ECO:0007669"/>
    <property type="project" value="InterPro"/>
</dbReference>
<keyword evidence="3 7" id="KW-0547">Nucleotide-binding</keyword>
<evidence type="ECO:0000256" key="2">
    <source>
        <dbReference type="ARBA" id="ARBA00022598"/>
    </source>
</evidence>
<dbReference type="InterPro" id="IPR011761">
    <property type="entry name" value="ATP-grasp"/>
</dbReference>
<dbReference type="EMBL" id="JAMSHJ010000003">
    <property type="protein sequence ID" value="KAI5431063.1"/>
    <property type="molecule type" value="Genomic_DNA"/>
</dbReference>
<keyword evidence="10" id="KW-1185">Reference proteome</keyword>
<comment type="caution">
    <text evidence="9">The sequence shown here is derived from an EMBL/GenBank/DDBJ whole genome shotgun (WGS) entry which is preliminary data.</text>
</comment>
<dbReference type="Pfam" id="PF00488">
    <property type="entry name" value="MutS_V"/>
    <property type="match status" value="1"/>
</dbReference>
<dbReference type="Gramene" id="Psat03G0528200-T1">
    <property type="protein sequence ID" value="KAI5431063.1"/>
    <property type="gene ID" value="KIW84_035282"/>
</dbReference>
<keyword evidence="2" id="KW-0436">Ligase</keyword>
<dbReference type="SUPFAM" id="SSF56059">
    <property type="entry name" value="Glutathione synthetase ATP-binding domain-like"/>
    <property type="match status" value="1"/>
</dbReference>
<feature type="domain" description="ATP-grasp" evidence="8">
    <location>
        <begin position="516"/>
        <end position="569"/>
    </location>
</feature>
<dbReference type="InterPro" id="IPR005479">
    <property type="entry name" value="CPAse_ATP-bd"/>
</dbReference>
<keyword evidence="6" id="KW-0092">Biotin</keyword>
<evidence type="ECO:0000313" key="9">
    <source>
        <dbReference type="EMBL" id="KAI5431063.1"/>
    </source>
</evidence>
<gene>
    <name evidence="9" type="ORF">KIW84_035282</name>
</gene>
<evidence type="ECO:0000256" key="6">
    <source>
        <dbReference type="ARBA" id="ARBA00023267"/>
    </source>
</evidence>
<dbReference type="OrthoDB" id="10252754at2759"/>
<keyword evidence="5" id="KW-0238">DNA-binding</keyword>
<dbReference type="Gene3D" id="3.40.50.300">
    <property type="entry name" value="P-loop containing nucleotide triphosphate hydrolases"/>
    <property type="match status" value="1"/>
</dbReference>
<dbReference type="Gene3D" id="3.30.1490.20">
    <property type="entry name" value="ATP-grasp fold, A domain"/>
    <property type="match status" value="1"/>
</dbReference>
<evidence type="ECO:0000256" key="7">
    <source>
        <dbReference type="PROSITE-ProRule" id="PRU00409"/>
    </source>
</evidence>
<dbReference type="Gene3D" id="3.90.1770.10">
    <property type="entry name" value="PreATP-grasp domain"/>
    <property type="match status" value="1"/>
</dbReference>
<dbReference type="GO" id="GO:0030983">
    <property type="term" value="F:mismatched DNA binding"/>
    <property type="evidence" value="ECO:0007669"/>
    <property type="project" value="InterPro"/>
</dbReference>
<dbReference type="PANTHER" id="PTHR48448">
    <property type="entry name" value="MUTL PROTEIN ISOFORM 1"/>
    <property type="match status" value="1"/>
</dbReference>
<accession>A0A9D5B281</accession>
<evidence type="ECO:0000256" key="4">
    <source>
        <dbReference type="ARBA" id="ARBA00022840"/>
    </source>
</evidence>
<dbReference type="FunFam" id="3.30.1490.20:FF:000003">
    <property type="entry name" value="acetyl-CoA carboxylase isoform X1"/>
    <property type="match status" value="1"/>
</dbReference>
<dbReference type="SMART" id="SM00534">
    <property type="entry name" value="MUTSac"/>
    <property type="match status" value="1"/>
</dbReference>
<comment type="cofactor">
    <cofactor evidence="1">
        <name>biotin</name>
        <dbReference type="ChEBI" id="CHEBI:57586"/>
    </cofactor>
</comment>
<evidence type="ECO:0000256" key="5">
    <source>
        <dbReference type="ARBA" id="ARBA00023125"/>
    </source>
</evidence>
<dbReference type="InterPro" id="IPR027417">
    <property type="entry name" value="P-loop_NTPase"/>
</dbReference>
<dbReference type="AlphaFoldDB" id="A0A9D5B281"/>
<dbReference type="InterPro" id="IPR045167">
    <property type="entry name" value="Hobbit"/>
</dbReference>
<evidence type="ECO:0000256" key="1">
    <source>
        <dbReference type="ARBA" id="ARBA00001953"/>
    </source>
</evidence>
<dbReference type="PROSITE" id="PS50975">
    <property type="entry name" value="ATP_GRASP"/>
    <property type="match status" value="1"/>
</dbReference>
<reference evidence="9 10" key="1">
    <citation type="journal article" date="2022" name="Nat. Genet.">
        <title>Improved pea reference genome and pan-genome highlight genomic features and evolutionary characteristics.</title>
        <authorList>
            <person name="Yang T."/>
            <person name="Liu R."/>
            <person name="Luo Y."/>
            <person name="Hu S."/>
            <person name="Wang D."/>
            <person name="Wang C."/>
            <person name="Pandey M.K."/>
            <person name="Ge S."/>
            <person name="Xu Q."/>
            <person name="Li N."/>
            <person name="Li G."/>
            <person name="Huang Y."/>
            <person name="Saxena R.K."/>
            <person name="Ji Y."/>
            <person name="Li M."/>
            <person name="Yan X."/>
            <person name="He Y."/>
            <person name="Liu Y."/>
            <person name="Wang X."/>
            <person name="Xiang C."/>
            <person name="Varshney R.K."/>
            <person name="Ding H."/>
            <person name="Gao S."/>
            <person name="Zong X."/>
        </authorList>
    </citation>
    <scope>NUCLEOTIDE SEQUENCE [LARGE SCALE GENOMIC DNA]</scope>
    <source>
        <strain evidence="9 10">cv. Zhongwan 6</strain>
    </source>
</reference>
<name>A0A9D5B281_PEA</name>
<proteinExistence type="predicted"/>
<keyword evidence="4 7" id="KW-0067">ATP-binding</keyword>
<dbReference type="SUPFAM" id="SSF52540">
    <property type="entry name" value="P-loop containing nucleoside triphosphate hydrolases"/>
    <property type="match status" value="1"/>
</dbReference>
<dbReference type="PANTHER" id="PTHR48448:SF1">
    <property type="entry name" value="MUTL PROTEIN ISOFORM 1"/>
    <property type="match status" value="1"/>
</dbReference>
<sequence>MAPNSVTISTDKTNYFTLLQVHDLDSPIFQKKQEKLARFSSLFPEKVCFNLPKLNVSFEHSKHGLSVENNITGIQFNSIKSRSNKAIGESTRFHFQLEFREIHLLREAGAPVLEITKIETLVAGSEVASSMIDGIIYLDGEKDQKISSFSVIPDEFFEDMESVWKGRIKTIHINDVLTSVDKAAEALDLTVTEDFTPVVSRIKAFVSPLKILKGEISYSRDQEAVWFKGKGFIQNIWAGGPGEEPIKQLKHALDSKGKKVGEEWFTTMKMDAALSRYHEANAKAKTRVLEVLRELAAELQSHINIIVFSSTLLVITKALYAHVSEGRRRSWVFPTIVESQKLEDGKQSNKNREMKIVGLLPYWFNIAEGGAAHNTVDMKSLFLLTGPNGGGKSSLLRSICAAALLGICGLMVPAESAIIPYFDSIMLHMKSYDSPADHKSSFQVEMSELRSIMAGTSKKSLVLVDEICRGTETAKGTCIAGSIIETRDKIGSSLIAQAADVPTLPWSGSHVKIPPESSLSSIPDEIYRAACVYTTEEAIASCQVVGYPAMIKASWGGGGKGIRKVHNDDKVRALSSQGSQSEKWSCSKLSCEAPRD</sequence>
<dbReference type="GO" id="GO:0006298">
    <property type="term" value="P:mismatch repair"/>
    <property type="evidence" value="ECO:0007669"/>
    <property type="project" value="InterPro"/>
</dbReference>
<dbReference type="InterPro" id="IPR000432">
    <property type="entry name" value="DNA_mismatch_repair_MutS_C"/>
</dbReference>
<evidence type="ECO:0000259" key="8">
    <source>
        <dbReference type="PROSITE" id="PS50975"/>
    </source>
</evidence>
<dbReference type="GO" id="GO:0016874">
    <property type="term" value="F:ligase activity"/>
    <property type="evidence" value="ECO:0007669"/>
    <property type="project" value="UniProtKB-KW"/>
</dbReference>
<dbReference type="Pfam" id="PF02786">
    <property type="entry name" value="CPSase_L_D2"/>
    <property type="match status" value="1"/>
</dbReference>
<dbReference type="InterPro" id="IPR013815">
    <property type="entry name" value="ATP_grasp_subdomain_1"/>
</dbReference>
<dbReference type="InterPro" id="IPR053276">
    <property type="entry name" value="MtDNA_mismatch_repair_MutS"/>
</dbReference>
<evidence type="ECO:0000313" key="10">
    <source>
        <dbReference type="Proteomes" id="UP001058974"/>
    </source>
</evidence>
<dbReference type="PROSITE" id="PS00486">
    <property type="entry name" value="DNA_MISMATCH_REPAIR_2"/>
    <property type="match status" value="1"/>
</dbReference>
<organism evidence="9 10">
    <name type="scientific">Pisum sativum</name>
    <name type="common">Garden pea</name>
    <name type="synonym">Lathyrus oleraceus</name>
    <dbReference type="NCBI Taxonomy" id="3888"/>
    <lineage>
        <taxon>Eukaryota</taxon>
        <taxon>Viridiplantae</taxon>
        <taxon>Streptophyta</taxon>
        <taxon>Embryophyta</taxon>
        <taxon>Tracheophyta</taxon>
        <taxon>Spermatophyta</taxon>
        <taxon>Magnoliopsida</taxon>
        <taxon>eudicotyledons</taxon>
        <taxon>Gunneridae</taxon>
        <taxon>Pentapetalae</taxon>
        <taxon>rosids</taxon>
        <taxon>fabids</taxon>
        <taxon>Fabales</taxon>
        <taxon>Fabaceae</taxon>
        <taxon>Papilionoideae</taxon>
        <taxon>50 kb inversion clade</taxon>
        <taxon>NPAAA clade</taxon>
        <taxon>Hologalegina</taxon>
        <taxon>IRL clade</taxon>
        <taxon>Fabeae</taxon>
        <taxon>Lathyrus</taxon>
    </lineage>
</organism>
<dbReference type="Proteomes" id="UP001058974">
    <property type="component" value="Chromosome 3"/>
</dbReference>